<dbReference type="Gene3D" id="2.30.40.10">
    <property type="entry name" value="Urease, subunit C, domain 1"/>
    <property type="match status" value="1"/>
</dbReference>
<organism evidence="2 3">
    <name type="scientific">Oharaeibacter diazotrophicus</name>
    <dbReference type="NCBI Taxonomy" id="1920512"/>
    <lineage>
        <taxon>Bacteria</taxon>
        <taxon>Pseudomonadati</taxon>
        <taxon>Pseudomonadota</taxon>
        <taxon>Alphaproteobacteria</taxon>
        <taxon>Hyphomicrobiales</taxon>
        <taxon>Pleomorphomonadaceae</taxon>
        <taxon>Oharaeibacter</taxon>
    </lineage>
</organism>
<dbReference type="AlphaFoldDB" id="A0A4V3CVM8"/>
<dbReference type="InterPro" id="IPR052349">
    <property type="entry name" value="Metallo-hydrolase_Enzymes"/>
</dbReference>
<evidence type="ECO:0000313" key="2">
    <source>
        <dbReference type="EMBL" id="TDP83068.1"/>
    </source>
</evidence>
<dbReference type="Proteomes" id="UP000294547">
    <property type="component" value="Unassembled WGS sequence"/>
</dbReference>
<dbReference type="Pfam" id="PF07969">
    <property type="entry name" value="Amidohydro_3"/>
    <property type="match status" value="1"/>
</dbReference>
<keyword evidence="2" id="KW-0378">Hydrolase</keyword>
<dbReference type="GO" id="GO:0016814">
    <property type="term" value="F:hydrolase activity, acting on carbon-nitrogen (but not peptide) bonds, in cyclic amidines"/>
    <property type="evidence" value="ECO:0007669"/>
    <property type="project" value="TreeGrafter"/>
</dbReference>
<reference evidence="2 3" key="1">
    <citation type="submission" date="2019-03" db="EMBL/GenBank/DDBJ databases">
        <title>Genomic Encyclopedia of Type Strains, Phase IV (KMG-IV): sequencing the most valuable type-strain genomes for metagenomic binning, comparative biology and taxonomic classification.</title>
        <authorList>
            <person name="Goeker M."/>
        </authorList>
    </citation>
    <scope>NUCLEOTIDE SEQUENCE [LARGE SCALE GENOMIC DNA]</scope>
    <source>
        <strain evidence="2 3">DSM 102969</strain>
    </source>
</reference>
<accession>A0A4V3CVM8</accession>
<feature type="domain" description="Amidohydrolase 3" evidence="1">
    <location>
        <begin position="47"/>
        <end position="391"/>
    </location>
</feature>
<dbReference type="PANTHER" id="PTHR32027:SF9">
    <property type="entry name" value="BLL3847 PROTEIN"/>
    <property type="match status" value="1"/>
</dbReference>
<comment type="caution">
    <text evidence="2">The sequence shown here is derived from an EMBL/GenBank/DDBJ whole genome shotgun (WGS) entry which is preliminary data.</text>
</comment>
<gene>
    <name evidence="2" type="ORF">EDD54_3024</name>
</gene>
<dbReference type="SUPFAM" id="SSF51556">
    <property type="entry name" value="Metallo-dependent hydrolases"/>
    <property type="match status" value="1"/>
</dbReference>
<evidence type="ECO:0000313" key="3">
    <source>
        <dbReference type="Proteomes" id="UP000294547"/>
    </source>
</evidence>
<sequence>MTLRLLNAGLPGLPGRFDVTLADGRIAAVAPAADPVPTPTGPTPTATVDLAGALLLPALVDGHVHLDKTFLGAPWMPHRTGDGIAARIAAERAARRDVGVPVATRARRLIDRVSALGTVAMRSHVDIDEEIGLANVEALLALRAEVADVMDVQLVAFPQSGLTAKVRDLMDAALGLGVEVVGGLDPAGIDGDVEGHLGAVFALAERHGGRVDVHLHDPGELGAFELRQIAARTRAAGLVGRVAVSHAFALGMVDDAVFGRTAAALAEAGVAIMTNGPGAAAMPPVGRLLAAGVTVFGGSDNIRDAWSPFGDGDMLARAALIGYRADFRHDHELEAAFALASAAPRAVIGMPPVAIEPGAPADLVAVDATCLPEAVATHPPRRLVVKAGQILMRV</sequence>
<proteinExistence type="predicted"/>
<name>A0A4V3CVM8_9HYPH</name>
<dbReference type="NCBIfam" id="NF004636">
    <property type="entry name" value="PRK05985.1"/>
    <property type="match status" value="1"/>
</dbReference>
<dbReference type="InterPro" id="IPR013108">
    <property type="entry name" value="Amidohydro_3"/>
</dbReference>
<dbReference type="InterPro" id="IPR011059">
    <property type="entry name" value="Metal-dep_hydrolase_composite"/>
</dbReference>
<dbReference type="RefSeq" id="WP_208112210.1">
    <property type="nucleotide sequence ID" value="NZ_BSPM01000009.1"/>
</dbReference>
<dbReference type="InterPro" id="IPR032466">
    <property type="entry name" value="Metal_Hydrolase"/>
</dbReference>
<keyword evidence="3" id="KW-1185">Reference proteome</keyword>
<dbReference type="Gene3D" id="3.20.20.140">
    <property type="entry name" value="Metal-dependent hydrolases"/>
    <property type="match status" value="1"/>
</dbReference>
<dbReference type="SUPFAM" id="SSF51338">
    <property type="entry name" value="Composite domain of metallo-dependent hydrolases"/>
    <property type="match status" value="1"/>
</dbReference>
<dbReference type="PANTHER" id="PTHR32027">
    <property type="entry name" value="CYTOSINE DEAMINASE"/>
    <property type="match status" value="1"/>
</dbReference>
<protein>
    <submittedName>
        <fullName evidence="2">Cytosine/adenosine deaminase-related metal-dependent hydrolase</fullName>
    </submittedName>
</protein>
<dbReference type="EMBL" id="SNXY01000009">
    <property type="protein sequence ID" value="TDP83068.1"/>
    <property type="molecule type" value="Genomic_DNA"/>
</dbReference>
<evidence type="ECO:0000259" key="1">
    <source>
        <dbReference type="Pfam" id="PF07969"/>
    </source>
</evidence>